<protein>
    <submittedName>
        <fullName evidence="3">DUF4367 domain-containing protein</fullName>
    </submittedName>
</protein>
<dbReference type="Pfam" id="PF14285">
    <property type="entry name" value="DUF4367"/>
    <property type="match status" value="1"/>
</dbReference>
<keyword evidence="1" id="KW-0812">Transmembrane</keyword>
<dbReference type="Proteomes" id="UP001524502">
    <property type="component" value="Unassembled WGS sequence"/>
</dbReference>
<evidence type="ECO:0000313" key="4">
    <source>
        <dbReference type="Proteomes" id="UP001524502"/>
    </source>
</evidence>
<proteinExistence type="predicted"/>
<evidence type="ECO:0000259" key="2">
    <source>
        <dbReference type="Pfam" id="PF14285"/>
    </source>
</evidence>
<dbReference type="InterPro" id="IPR025377">
    <property type="entry name" value="DUF4367"/>
</dbReference>
<feature type="domain" description="DUF4367" evidence="2">
    <location>
        <begin position="138"/>
        <end position="244"/>
    </location>
</feature>
<reference evidence="3 4" key="1">
    <citation type="submission" date="2022-06" db="EMBL/GenBank/DDBJ databases">
        <title>Isolation of gut microbiota from human fecal samples.</title>
        <authorList>
            <person name="Pamer E.G."/>
            <person name="Barat B."/>
            <person name="Waligurski E."/>
            <person name="Medina S."/>
            <person name="Paddock L."/>
            <person name="Mostad J."/>
        </authorList>
    </citation>
    <scope>NUCLEOTIDE SEQUENCE [LARGE SCALE GENOMIC DNA]</scope>
    <source>
        <strain evidence="3 4">SL.3.17</strain>
    </source>
</reference>
<comment type="caution">
    <text evidence="3">The sequence shown here is derived from an EMBL/GenBank/DDBJ whole genome shotgun (WGS) entry which is preliminary data.</text>
</comment>
<feature type="transmembrane region" description="Helical" evidence="1">
    <location>
        <begin position="59"/>
        <end position="78"/>
    </location>
</feature>
<evidence type="ECO:0000256" key="1">
    <source>
        <dbReference type="SAM" id="Phobius"/>
    </source>
</evidence>
<sequence length="247" mass="27459">MAENRKGGQATARNKVEKALIQALEEDMGEIPEASITVDELKALESADKKKRKKRTVRYVSVAAIAVIVCAAVVYVAWPETAVPVDADKNTEQRVETGDGEIVINEGDGVGEIGITEYNETNWDAVRSYQEKFPGLGIPQYIPEEYNFNNLNIEKYSKEEFYACFTYEKGKEPLLIEQRTYREDAAKTSFITEGAQTIKTKLGTAYAMPQEGGSTFIIINLKTGDLSVKGTLDTKELIKILDNVEMP</sequence>
<name>A0ABT1RU10_9FIRM</name>
<keyword evidence="1" id="KW-0472">Membrane</keyword>
<dbReference type="EMBL" id="JANFXK010000025">
    <property type="protein sequence ID" value="MCQ4638321.1"/>
    <property type="molecule type" value="Genomic_DNA"/>
</dbReference>
<accession>A0ABT1RU10</accession>
<keyword evidence="1" id="KW-1133">Transmembrane helix</keyword>
<dbReference type="RefSeq" id="WP_256133516.1">
    <property type="nucleotide sequence ID" value="NZ_JANFXK010000025.1"/>
</dbReference>
<evidence type="ECO:0000313" key="3">
    <source>
        <dbReference type="EMBL" id="MCQ4638321.1"/>
    </source>
</evidence>
<organism evidence="3 4">
    <name type="scientific">Anaerovorax odorimutans</name>
    <dbReference type="NCBI Taxonomy" id="109327"/>
    <lineage>
        <taxon>Bacteria</taxon>
        <taxon>Bacillati</taxon>
        <taxon>Bacillota</taxon>
        <taxon>Clostridia</taxon>
        <taxon>Peptostreptococcales</taxon>
        <taxon>Anaerovoracaceae</taxon>
        <taxon>Anaerovorax</taxon>
    </lineage>
</organism>
<gene>
    <name evidence="3" type="ORF">NE619_16440</name>
</gene>
<keyword evidence="4" id="KW-1185">Reference proteome</keyword>